<dbReference type="EMBL" id="JACOIK010000001">
    <property type="protein sequence ID" value="MBD1431448.1"/>
    <property type="molecule type" value="Genomic_DNA"/>
</dbReference>
<dbReference type="Pfam" id="PF16344">
    <property type="entry name" value="FecR_C"/>
    <property type="match status" value="1"/>
</dbReference>
<name>A0ABR7YJE6_9SPHI</name>
<evidence type="ECO:0000259" key="2">
    <source>
        <dbReference type="Pfam" id="PF04773"/>
    </source>
</evidence>
<evidence type="ECO:0000259" key="3">
    <source>
        <dbReference type="Pfam" id="PF16344"/>
    </source>
</evidence>
<feature type="transmembrane region" description="Helical" evidence="1">
    <location>
        <begin position="83"/>
        <end position="103"/>
    </location>
</feature>
<evidence type="ECO:0000313" key="4">
    <source>
        <dbReference type="EMBL" id="MBD1431448.1"/>
    </source>
</evidence>
<dbReference type="PIRSF" id="PIRSF018266">
    <property type="entry name" value="FecR"/>
    <property type="match status" value="1"/>
</dbReference>
<evidence type="ECO:0000256" key="1">
    <source>
        <dbReference type="SAM" id="Phobius"/>
    </source>
</evidence>
<accession>A0ABR7YJE6</accession>
<feature type="domain" description="FecR protein" evidence="2">
    <location>
        <begin position="123"/>
        <end position="208"/>
    </location>
</feature>
<reference evidence="4 5" key="1">
    <citation type="submission" date="2020-08" db="EMBL/GenBank/DDBJ databases">
        <title>Sphingobacterium sp. DN00404 isolated from aquaculture water.</title>
        <authorList>
            <person name="Zhang M."/>
        </authorList>
    </citation>
    <scope>NUCLEOTIDE SEQUENCE [LARGE SCALE GENOMIC DNA]</scope>
    <source>
        <strain evidence="4 5">DN00404</strain>
    </source>
</reference>
<keyword evidence="1" id="KW-1133">Transmembrane helix</keyword>
<dbReference type="Gene3D" id="3.55.50.30">
    <property type="match status" value="1"/>
</dbReference>
<dbReference type="Pfam" id="PF04773">
    <property type="entry name" value="FecR"/>
    <property type="match status" value="1"/>
</dbReference>
<keyword evidence="1" id="KW-0472">Membrane</keyword>
<proteinExistence type="predicted"/>
<sequence length="320" mass="36600">MKVTPALLQKFHRGHCSPDEEEAVRKWLDADDISEDALTEPTDQELRIGEELWQRLYANQLDSSTETPYDLGVAPRKRKPRKWLVYSMGAAASLMLCVLLVIWNNWHGVANQKTVIVPYANKGELILPDGTVVYLNAGSKLDYPEQFNQKERMVKLSGEAFFEVARDTLRPFRIVTDGTVVEVLGTAFNLTAYPGEQQRLEVVRGAVRFKSASSEKQLVVKAGQSASRDEHREIRYGSPVETKSPLWRDDALIFKNSTLKEVAHVLERLYDVKIIFNKQMFEELRFTGKFVAVPLKTVLEDISYVLKIKYSAEDKEIHFY</sequence>
<dbReference type="PANTHER" id="PTHR30273">
    <property type="entry name" value="PERIPLASMIC SIGNAL SENSOR AND SIGMA FACTOR ACTIVATOR FECR-RELATED"/>
    <property type="match status" value="1"/>
</dbReference>
<dbReference type="InterPro" id="IPR006860">
    <property type="entry name" value="FecR"/>
</dbReference>
<dbReference type="Proteomes" id="UP000602759">
    <property type="component" value="Unassembled WGS sequence"/>
</dbReference>
<comment type="caution">
    <text evidence="4">The sequence shown here is derived from an EMBL/GenBank/DDBJ whole genome shotgun (WGS) entry which is preliminary data.</text>
</comment>
<dbReference type="Gene3D" id="2.60.120.1440">
    <property type="match status" value="1"/>
</dbReference>
<keyword evidence="5" id="KW-1185">Reference proteome</keyword>
<dbReference type="InterPro" id="IPR012373">
    <property type="entry name" value="Ferrdict_sens_TM"/>
</dbReference>
<dbReference type="InterPro" id="IPR032508">
    <property type="entry name" value="FecR_C"/>
</dbReference>
<feature type="domain" description="Protein FecR C-terminal" evidence="3">
    <location>
        <begin position="252"/>
        <end position="318"/>
    </location>
</feature>
<protein>
    <submittedName>
        <fullName evidence="4">FecR domain-containing protein</fullName>
    </submittedName>
</protein>
<evidence type="ECO:0000313" key="5">
    <source>
        <dbReference type="Proteomes" id="UP000602759"/>
    </source>
</evidence>
<dbReference type="RefSeq" id="WP_190992467.1">
    <property type="nucleotide sequence ID" value="NZ_JACOIK010000001.1"/>
</dbReference>
<organism evidence="4 5">
    <name type="scientific">Sphingobacterium micropteri</name>
    <dbReference type="NCBI Taxonomy" id="2763501"/>
    <lineage>
        <taxon>Bacteria</taxon>
        <taxon>Pseudomonadati</taxon>
        <taxon>Bacteroidota</taxon>
        <taxon>Sphingobacteriia</taxon>
        <taxon>Sphingobacteriales</taxon>
        <taxon>Sphingobacteriaceae</taxon>
        <taxon>Sphingobacterium</taxon>
    </lineage>
</organism>
<keyword evidence="1" id="KW-0812">Transmembrane</keyword>
<dbReference type="PANTHER" id="PTHR30273:SF2">
    <property type="entry name" value="PROTEIN FECR"/>
    <property type="match status" value="1"/>
</dbReference>
<gene>
    <name evidence="4" type="ORF">H8B06_01310</name>
</gene>